<dbReference type="Proteomes" id="UP000504612">
    <property type="component" value="Unplaced"/>
</dbReference>
<keyword evidence="1" id="KW-1185">Reference proteome</keyword>
<dbReference type="GO" id="GO:0007030">
    <property type="term" value="P:Golgi organization"/>
    <property type="evidence" value="ECO:0007669"/>
    <property type="project" value="TreeGrafter"/>
</dbReference>
<dbReference type="GO" id="GO:0070971">
    <property type="term" value="C:endoplasmic reticulum exit site"/>
    <property type="evidence" value="ECO:0007669"/>
    <property type="project" value="TreeGrafter"/>
</dbReference>
<reference evidence="2" key="1">
    <citation type="submission" date="2025-08" db="UniProtKB">
        <authorList>
            <consortium name="RefSeq"/>
        </authorList>
    </citation>
    <scope>IDENTIFICATION</scope>
</reference>
<dbReference type="KEGG" id="nss:113430729"/>
<dbReference type="PANTHER" id="PTHR13402:SF13">
    <property type="entry name" value="PROTEIN TRANSPORT PROTEIN SEC16A"/>
    <property type="match status" value="1"/>
</dbReference>
<gene>
    <name evidence="2" type="primary">LOC113430729</name>
</gene>
<protein>
    <submittedName>
        <fullName evidence="2">Protein transport protein Sec16A-like</fullName>
    </submittedName>
</protein>
<accession>A0A6J1W0P8</accession>
<evidence type="ECO:0000313" key="2">
    <source>
        <dbReference type="RefSeq" id="XP_026548932.1"/>
    </source>
</evidence>
<dbReference type="GeneID" id="113430729"/>
<dbReference type="GO" id="GO:0070973">
    <property type="term" value="P:protein localization to endoplasmic reticulum exit site"/>
    <property type="evidence" value="ECO:0007669"/>
    <property type="project" value="TreeGrafter"/>
</dbReference>
<dbReference type="AlphaFoldDB" id="A0A6J1W0P8"/>
<dbReference type="GO" id="GO:0012507">
    <property type="term" value="C:ER to Golgi transport vesicle membrane"/>
    <property type="evidence" value="ECO:0007669"/>
    <property type="project" value="TreeGrafter"/>
</dbReference>
<name>A0A6J1W0P8_9SAUR</name>
<dbReference type="PANTHER" id="PTHR13402">
    <property type="entry name" value="RGPR-RELATED"/>
    <property type="match status" value="1"/>
</dbReference>
<dbReference type="RefSeq" id="XP_026548932.1">
    <property type="nucleotide sequence ID" value="XM_026693147.1"/>
</dbReference>
<proteinExistence type="predicted"/>
<evidence type="ECO:0000313" key="1">
    <source>
        <dbReference type="Proteomes" id="UP000504612"/>
    </source>
</evidence>
<organism evidence="1 2">
    <name type="scientific">Notechis scutatus</name>
    <name type="common">mainland tiger snake</name>
    <dbReference type="NCBI Taxonomy" id="8663"/>
    <lineage>
        <taxon>Eukaryota</taxon>
        <taxon>Metazoa</taxon>
        <taxon>Chordata</taxon>
        <taxon>Craniata</taxon>
        <taxon>Vertebrata</taxon>
        <taxon>Euteleostomi</taxon>
        <taxon>Lepidosauria</taxon>
        <taxon>Squamata</taxon>
        <taxon>Bifurcata</taxon>
        <taxon>Unidentata</taxon>
        <taxon>Episquamata</taxon>
        <taxon>Toxicofera</taxon>
        <taxon>Serpentes</taxon>
        <taxon>Colubroidea</taxon>
        <taxon>Elapidae</taxon>
        <taxon>Hydrophiinae</taxon>
        <taxon>Notechis</taxon>
    </lineage>
</organism>
<sequence>MPFSLLLQSQRYRSNHDLSVSAYDGDPQPTSLRADYTSGGYYINQPPLNNYNSVAQIPWAGVEQVPSRPLTPEKYSVPHVCAKFGPGGQLIKVLPNVPSEGQPALVEIHSMEMVMQHSSEQEEMRAFPGPLTK</sequence>